<protein>
    <submittedName>
        <fullName evidence="2">Uncharacterized protein</fullName>
    </submittedName>
</protein>
<proteinExistence type="predicted"/>
<dbReference type="GeneID" id="20804359"/>
<reference evidence="2" key="1">
    <citation type="submission" date="2013-12" db="EMBL/GenBank/DDBJ databases">
        <title>The Genome Sequence of Aphanomyces astaci APO3.</title>
        <authorList>
            <consortium name="The Broad Institute Genomics Platform"/>
            <person name="Russ C."/>
            <person name="Tyler B."/>
            <person name="van West P."/>
            <person name="Dieguez-Uribeondo J."/>
            <person name="Young S.K."/>
            <person name="Zeng Q."/>
            <person name="Gargeya S."/>
            <person name="Fitzgerald M."/>
            <person name="Abouelleil A."/>
            <person name="Alvarado L."/>
            <person name="Chapman S.B."/>
            <person name="Gainer-Dewar J."/>
            <person name="Goldberg J."/>
            <person name="Griggs A."/>
            <person name="Gujja S."/>
            <person name="Hansen M."/>
            <person name="Howarth C."/>
            <person name="Imamovic A."/>
            <person name="Ireland A."/>
            <person name="Larimer J."/>
            <person name="McCowan C."/>
            <person name="Murphy C."/>
            <person name="Pearson M."/>
            <person name="Poon T.W."/>
            <person name="Priest M."/>
            <person name="Roberts A."/>
            <person name="Saif S."/>
            <person name="Shea T."/>
            <person name="Sykes S."/>
            <person name="Wortman J."/>
            <person name="Nusbaum C."/>
            <person name="Birren B."/>
        </authorList>
    </citation>
    <scope>NUCLEOTIDE SEQUENCE [LARGE SCALE GENOMIC DNA]</scope>
    <source>
        <strain evidence="2">APO3</strain>
    </source>
</reference>
<name>W4H3R0_APHAT</name>
<feature type="region of interest" description="Disordered" evidence="1">
    <location>
        <begin position="11"/>
        <end position="33"/>
    </location>
</feature>
<accession>W4H3R0</accession>
<sequence>MGAIRIRIQGVGHGRAVNKSKQPRGEASGNARAVQHHVRGVLATDLHVLPTLHELAGVRRRFHPRRAGPQRVVVDARPRPDMDKTPRAVTVSVHVQVLWLHN</sequence>
<evidence type="ECO:0000313" key="2">
    <source>
        <dbReference type="EMBL" id="ETV85788.1"/>
    </source>
</evidence>
<dbReference type="EMBL" id="KI913117">
    <property type="protein sequence ID" value="ETV85788.1"/>
    <property type="molecule type" value="Genomic_DNA"/>
</dbReference>
<gene>
    <name evidence="2" type="ORF">H257_02363</name>
</gene>
<organism evidence="2">
    <name type="scientific">Aphanomyces astaci</name>
    <name type="common">Crayfish plague agent</name>
    <dbReference type="NCBI Taxonomy" id="112090"/>
    <lineage>
        <taxon>Eukaryota</taxon>
        <taxon>Sar</taxon>
        <taxon>Stramenopiles</taxon>
        <taxon>Oomycota</taxon>
        <taxon>Saprolegniomycetes</taxon>
        <taxon>Saprolegniales</taxon>
        <taxon>Verrucalvaceae</taxon>
        <taxon>Aphanomyces</taxon>
    </lineage>
</organism>
<dbReference type="RefSeq" id="XP_009824260.1">
    <property type="nucleotide sequence ID" value="XM_009825958.1"/>
</dbReference>
<evidence type="ECO:0000256" key="1">
    <source>
        <dbReference type="SAM" id="MobiDB-lite"/>
    </source>
</evidence>
<dbReference type="VEuPathDB" id="FungiDB:H257_02363"/>
<dbReference type="AlphaFoldDB" id="W4H3R0"/>